<feature type="domain" description="Ras-associating" evidence="2">
    <location>
        <begin position="93"/>
        <end position="147"/>
    </location>
</feature>
<feature type="region of interest" description="Disordered" evidence="1">
    <location>
        <begin position="25"/>
        <end position="44"/>
    </location>
</feature>
<dbReference type="PANTHER" id="PTHR11243">
    <property type="entry name" value="GROWTH FACTOR RECEPTOR-BOUND PROTEIN"/>
    <property type="match status" value="1"/>
</dbReference>
<evidence type="ECO:0000259" key="2">
    <source>
        <dbReference type="PROSITE" id="PS50200"/>
    </source>
</evidence>
<dbReference type="GO" id="GO:0005158">
    <property type="term" value="F:insulin receptor binding"/>
    <property type="evidence" value="ECO:0007669"/>
    <property type="project" value="TreeGrafter"/>
</dbReference>
<dbReference type="GO" id="GO:0030178">
    <property type="term" value="P:negative regulation of Wnt signaling pathway"/>
    <property type="evidence" value="ECO:0007669"/>
    <property type="project" value="TreeGrafter"/>
</dbReference>
<dbReference type="Gene3D" id="3.10.20.90">
    <property type="entry name" value="Phosphatidylinositol 3-kinase Catalytic Subunit, Chain A, domain 1"/>
    <property type="match status" value="1"/>
</dbReference>
<dbReference type="GO" id="GO:0046627">
    <property type="term" value="P:negative regulation of insulin receptor signaling pathway"/>
    <property type="evidence" value="ECO:0007669"/>
    <property type="project" value="TreeGrafter"/>
</dbReference>
<dbReference type="SMART" id="SM00314">
    <property type="entry name" value="RA"/>
    <property type="match status" value="1"/>
</dbReference>
<reference evidence="3" key="1">
    <citation type="submission" date="2025-08" db="UniProtKB">
        <authorList>
            <consortium name="Ensembl"/>
        </authorList>
    </citation>
    <scope>IDENTIFICATION</scope>
</reference>
<protein>
    <recommendedName>
        <fullName evidence="2">Ras-associating domain-containing protein</fullName>
    </recommendedName>
</protein>
<dbReference type="Ensembl" id="ENSOMET00000020433.1">
    <property type="protein sequence ID" value="ENSOMEP00000030214.1"/>
    <property type="gene ID" value="ENSOMEG00000014345.1"/>
</dbReference>
<reference evidence="3" key="2">
    <citation type="submission" date="2025-09" db="UniProtKB">
        <authorList>
            <consortium name="Ensembl"/>
        </authorList>
    </citation>
    <scope>IDENTIFICATION</scope>
</reference>
<dbReference type="Proteomes" id="UP000261560">
    <property type="component" value="Unplaced"/>
</dbReference>
<evidence type="ECO:0000313" key="3">
    <source>
        <dbReference type="Ensembl" id="ENSOMEP00000030214.1"/>
    </source>
</evidence>
<organism evidence="3 4">
    <name type="scientific">Oryzias melastigma</name>
    <name type="common">Marine medaka</name>
    <dbReference type="NCBI Taxonomy" id="30732"/>
    <lineage>
        <taxon>Eukaryota</taxon>
        <taxon>Metazoa</taxon>
        <taxon>Chordata</taxon>
        <taxon>Craniata</taxon>
        <taxon>Vertebrata</taxon>
        <taxon>Euteleostomi</taxon>
        <taxon>Actinopterygii</taxon>
        <taxon>Neopterygii</taxon>
        <taxon>Teleostei</taxon>
        <taxon>Neoteleostei</taxon>
        <taxon>Acanthomorphata</taxon>
        <taxon>Ovalentaria</taxon>
        <taxon>Atherinomorphae</taxon>
        <taxon>Beloniformes</taxon>
        <taxon>Adrianichthyidae</taxon>
        <taxon>Oryziinae</taxon>
        <taxon>Oryzias</taxon>
    </lineage>
</organism>
<dbReference type="Pfam" id="PF21989">
    <property type="entry name" value="RA_2"/>
    <property type="match status" value="1"/>
</dbReference>
<dbReference type="PROSITE" id="PS50200">
    <property type="entry name" value="RA"/>
    <property type="match status" value="1"/>
</dbReference>
<dbReference type="GeneTree" id="ENSGT00940000155909"/>
<dbReference type="SUPFAM" id="SSF54236">
    <property type="entry name" value="Ubiquitin-like"/>
    <property type="match status" value="1"/>
</dbReference>
<sequence>MQGDKVLLLNNGLAPHHHHVRYQVNRHQAHPLPPSSPTRERLRHSQPMHIQAARCLKEELELRPASLPAIPSPFPELCSPTGSPVLSPILAPDTHIVKIWSEDGSGKVVEIPGHMTARDVCQLLVYKSHCVDDNAWTLVEHHPVLGLGKVYKHFFILNNFPNIILLFVRTVNNDLSLKTSSSLQQREHPLVAK</sequence>
<dbReference type="STRING" id="30732.ENSOMEP00000030214"/>
<evidence type="ECO:0000313" key="4">
    <source>
        <dbReference type="Proteomes" id="UP000261560"/>
    </source>
</evidence>
<dbReference type="InterPro" id="IPR000159">
    <property type="entry name" value="RA_dom"/>
</dbReference>
<dbReference type="GO" id="GO:0008286">
    <property type="term" value="P:insulin receptor signaling pathway"/>
    <property type="evidence" value="ECO:0007669"/>
    <property type="project" value="TreeGrafter"/>
</dbReference>
<dbReference type="InterPro" id="IPR029071">
    <property type="entry name" value="Ubiquitin-like_domsf"/>
</dbReference>
<keyword evidence="4" id="KW-1185">Reference proteome</keyword>
<dbReference type="PANTHER" id="PTHR11243:SF4">
    <property type="entry name" value="GROWTH FACTOR RECEPTOR-BOUND PROTEIN 10"/>
    <property type="match status" value="1"/>
</dbReference>
<proteinExistence type="predicted"/>
<evidence type="ECO:0000256" key="1">
    <source>
        <dbReference type="SAM" id="MobiDB-lite"/>
    </source>
</evidence>
<dbReference type="InterPro" id="IPR039664">
    <property type="entry name" value="GRB/APBB1IP"/>
</dbReference>
<name>A0A3B3DL58_ORYME</name>
<accession>A0A3B3DL58</accession>
<dbReference type="PaxDb" id="30732-ENSOMEP00000030214"/>
<dbReference type="AlphaFoldDB" id="A0A3B3DL58"/>